<dbReference type="PANTHER" id="PTHR48488">
    <property type="entry name" value="INTERLEUKIN-22"/>
    <property type="match status" value="1"/>
</dbReference>
<keyword evidence="1" id="KW-0732">Signal</keyword>
<dbReference type="Gene3D" id="1.20.1250.10">
    <property type="match status" value="1"/>
</dbReference>
<feature type="chain" id="PRO_5034545157" evidence="1">
    <location>
        <begin position="29"/>
        <end position="203"/>
    </location>
</feature>
<dbReference type="GeneID" id="114465226"/>
<dbReference type="InterPro" id="IPR020453">
    <property type="entry name" value="IL-22"/>
</dbReference>
<dbReference type="AlphaFoldDB" id="A0A8C5D2I5"/>
<dbReference type="OrthoDB" id="9451249at2759"/>
<protein>
    <submittedName>
        <fullName evidence="2">Uncharacterized LOC114465226</fullName>
    </submittedName>
</protein>
<dbReference type="RefSeq" id="XP_028305892.1">
    <property type="nucleotide sequence ID" value="XM_028450091.1"/>
</dbReference>
<accession>A0A8C5D2I5</accession>
<evidence type="ECO:0000256" key="1">
    <source>
        <dbReference type="SAM" id="SignalP"/>
    </source>
</evidence>
<evidence type="ECO:0000313" key="3">
    <source>
        <dbReference type="Proteomes" id="UP000694680"/>
    </source>
</evidence>
<dbReference type="SUPFAM" id="SSF47266">
    <property type="entry name" value="4-helical cytokines"/>
    <property type="match status" value="1"/>
</dbReference>
<proteinExistence type="predicted"/>
<reference evidence="2" key="1">
    <citation type="submission" date="2020-06" db="EMBL/GenBank/DDBJ databases">
        <authorList>
            <consortium name="Wellcome Sanger Institute Data Sharing"/>
        </authorList>
    </citation>
    <scope>NUCLEOTIDE SEQUENCE [LARGE SCALE GENOMIC DNA]</scope>
</reference>
<dbReference type="Proteomes" id="UP000694680">
    <property type="component" value="Chromosome 6"/>
</dbReference>
<organism evidence="2 3">
    <name type="scientific">Gouania willdenowi</name>
    <name type="common">Blunt-snouted clingfish</name>
    <name type="synonym">Lepadogaster willdenowi</name>
    <dbReference type="NCBI Taxonomy" id="441366"/>
    <lineage>
        <taxon>Eukaryota</taxon>
        <taxon>Metazoa</taxon>
        <taxon>Chordata</taxon>
        <taxon>Craniata</taxon>
        <taxon>Vertebrata</taxon>
        <taxon>Euteleostomi</taxon>
        <taxon>Actinopterygii</taxon>
        <taxon>Neopterygii</taxon>
        <taxon>Teleostei</taxon>
        <taxon>Neoteleostei</taxon>
        <taxon>Acanthomorphata</taxon>
        <taxon>Ovalentaria</taxon>
        <taxon>Blenniimorphae</taxon>
        <taxon>Blenniiformes</taxon>
        <taxon>Gobiesocoidei</taxon>
        <taxon>Gobiesocidae</taxon>
        <taxon>Gobiesocinae</taxon>
        <taxon>Gouania</taxon>
    </lineage>
</organism>
<dbReference type="PANTHER" id="PTHR48488:SF1">
    <property type="entry name" value="INTERLEUKIN-22"/>
    <property type="match status" value="1"/>
</dbReference>
<reference evidence="2" key="2">
    <citation type="submission" date="2025-08" db="UniProtKB">
        <authorList>
            <consortium name="Ensembl"/>
        </authorList>
    </citation>
    <scope>IDENTIFICATION</scope>
</reference>
<sequence>MNSSAAAIVPVGTAVLCLLLLIGKQAWCHPVDKPLSPALHDDDTFNDINDISKHAQSQMEDDGSVRLIPKVIHREHPNKENLEICCLHANILDFYLNNILLHRDDQHPNMPRLKTNLDRISRDLKAQGCNIAHYHNHRHASEFRSTFNQMGEKGVTKAVGEIDILFTYMQVFCIHSRKHVTTAAASSFSSSTAFSSSTDADAL</sequence>
<dbReference type="InterPro" id="IPR009079">
    <property type="entry name" value="4_helix_cytokine-like_core"/>
</dbReference>
<name>A0A8C5D2I5_GOUWI</name>
<feature type="signal peptide" evidence="1">
    <location>
        <begin position="1"/>
        <end position="28"/>
    </location>
</feature>
<gene>
    <name evidence="2" type="primary">LOC114465226</name>
</gene>
<dbReference type="Ensembl" id="ENSGWIT00000000477.1">
    <property type="protein sequence ID" value="ENSGWIP00000000426.1"/>
    <property type="gene ID" value="ENSGWIG00000000288.1"/>
</dbReference>
<dbReference type="PRINTS" id="PR01936">
    <property type="entry name" value="INTRLEUKIN22"/>
</dbReference>
<dbReference type="Pfam" id="PF14565">
    <property type="entry name" value="IL22"/>
    <property type="match status" value="1"/>
</dbReference>
<dbReference type="GO" id="GO:0005576">
    <property type="term" value="C:extracellular region"/>
    <property type="evidence" value="ECO:0007669"/>
    <property type="project" value="InterPro"/>
</dbReference>
<evidence type="ECO:0000313" key="2">
    <source>
        <dbReference type="Ensembl" id="ENSGWIP00000000426.1"/>
    </source>
</evidence>
<reference evidence="2" key="3">
    <citation type="submission" date="2025-09" db="UniProtKB">
        <authorList>
            <consortium name="Ensembl"/>
        </authorList>
    </citation>
    <scope>IDENTIFICATION</scope>
</reference>
<keyword evidence="3" id="KW-1185">Reference proteome</keyword>